<feature type="region of interest" description="Disordered" evidence="1">
    <location>
        <begin position="464"/>
        <end position="493"/>
    </location>
</feature>
<feature type="region of interest" description="Disordered" evidence="1">
    <location>
        <begin position="156"/>
        <end position="189"/>
    </location>
</feature>
<dbReference type="VEuPathDB" id="FungiDB:H257_17933"/>
<protein>
    <recommendedName>
        <fullName evidence="3">C2 domain-containing protein</fullName>
    </recommendedName>
</protein>
<feature type="compositionally biased region" description="Basic and acidic residues" evidence="1">
    <location>
        <begin position="379"/>
        <end position="389"/>
    </location>
</feature>
<organism evidence="2">
    <name type="scientific">Aphanomyces astaci</name>
    <name type="common">Crayfish plague agent</name>
    <dbReference type="NCBI Taxonomy" id="112090"/>
    <lineage>
        <taxon>Eukaryota</taxon>
        <taxon>Sar</taxon>
        <taxon>Stramenopiles</taxon>
        <taxon>Oomycota</taxon>
        <taxon>Saprolegniomycetes</taxon>
        <taxon>Saprolegniales</taxon>
        <taxon>Verrucalvaceae</taxon>
        <taxon>Aphanomyces</taxon>
    </lineage>
</organism>
<dbReference type="RefSeq" id="XP_009845204.1">
    <property type="nucleotide sequence ID" value="XM_009846902.1"/>
</dbReference>
<sequence>MGWALPPTYSAFKRERLLHGSSIIPPFLCESCIIPSLLKTSTGNSTDADHHKAITLDRMLRAEAVDAKREQYRQSKQAAMAIERNLQLRKHAARVLQKWLRMYMEPRECERRAACTRILRWWRRWKLLAAQLPRKELHMSYMQPKDSLSHSPRIHLQSTERRSQIIPPTPSTIEAPRTPNINHTSQSLPPSANPHGLVLELLAVRGLVVASTWQSLSAEVCAFHKASPHTTIQTSHIPCNGGGFEWTGENVLAVGQHRLNLTEWHCSVKLYRHGGQMGAKCLGQVHLPADLLESSLAKHRNLTQWFPLEKAVPGDVVRGEVRMSFHYQEEVAAITTIETIPPPNTQRKQVASIDAYSSDIPFRKKERQSRPGLPSPQTHEPKARPDKRTPAATVATTVSPEKKKMLMSNSPSKIPDPLASNQAIANNDDSSSSRDVDTPTPHPYLKRKPYRIRFEKLDWSSVASKTDSNVPKAVPQQPPTPAPPSEQVPEKTGASLEQLMSAHNQRNLALVHLKQKAELHAIFHLPPPPSVLPTLTRPALGQLHRLPIGDTTRRLERHYDLLRQKWGL</sequence>
<evidence type="ECO:0000313" key="2">
    <source>
        <dbReference type="EMBL" id="ETV65338.1"/>
    </source>
</evidence>
<feature type="compositionally biased region" description="Pro residues" evidence="1">
    <location>
        <begin position="476"/>
        <end position="486"/>
    </location>
</feature>
<dbReference type="OrthoDB" id="168509at2759"/>
<evidence type="ECO:0008006" key="3">
    <source>
        <dbReference type="Google" id="ProtNLM"/>
    </source>
</evidence>
<name>W4FF25_APHAT</name>
<dbReference type="EMBL" id="KI913240">
    <property type="protein sequence ID" value="ETV65338.1"/>
    <property type="molecule type" value="Genomic_DNA"/>
</dbReference>
<evidence type="ECO:0000256" key="1">
    <source>
        <dbReference type="SAM" id="MobiDB-lite"/>
    </source>
</evidence>
<accession>W4FF25</accession>
<feature type="compositionally biased region" description="Polar residues" evidence="1">
    <location>
        <begin position="179"/>
        <end position="189"/>
    </location>
</feature>
<gene>
    <name evidence="2" type="ORF">H257_17933</name>
</gene>
<feature type="compositionally biased region" description="Low complexity" evidence="1">
    <location>
        <begin position="419"/>
        <end position="430"/>
    </location>
</feature>
<reference evidence="2" key="1">
    <citation type="submission" date="2013-12" db="EMBL/GenBank/DDBJ databases">
        <title>The Genome Sequence of Aphanomyces astaci APO3.</title>
        <authorList>
            <consortium name="The Broad Institute Genomics Platform"/>
            <person name="Russ C."/>
            <person name="Tyler B."/>
            <person name="van West P."/>
            <person name="Dieguez-Uribeondo J."/>
            <person name="Young S.K."/>
            <person name="Zeng Q."/>
            <person name="Gargeya S."/>
            <person name="Fitzgerald M."/>
            <person name="Abouelleil A."/>
            <person name="Alvarado L."/>
            <person name="Chapman S.B."/>
            <person name="Gainer-Dewar J."/>
            <person name="Goldberg J."/>
            <person name="Griggs A."/>
            <person name="Gujja S."/>
            <person name="Hansen M."/>
            <person name="Howarth C."/>
            <person name="Imamovic A."/>
            <person name="Ireland A."/>
            <person name="Larimer J."/>
            <person name="McCowan C."/>
            <person name="Murphy C."/>
            <person name="Pearson M."/>
            <person name="Poon T.W."/>
            <person name="Priest M."/>
            <person name="Roberts A."/>
            <person name="Saif S."/>
            <person name="Shea T."/>
            <person name="Sykes S."/>
            <person name="Wortman J."/>
            <person name="Nusbaum C."/>
            <person name="Birren B."/>
        </authorList>
    </citation>
    <scope>NUCLEOTIDE SEQUENCE [LARGE SCALE GENOMIC DNA]</scope>
    <source>
        <strain evidence="2">APO3</strain>
    </source>
</reference>
<dbReference type="AlphaFoldDB" id="W4FF25"/>
<feature type="region of interest" description="Disordered" evidence="1">
    <location>
        <begin position="338"/>
        <end position="449"/>
    </location>
</feature>
<dbReference type="GeneID" id="20819929"/>
<proteinExistence type="predicted"/>